<dbReference type="STRING" id="1693.BMIN_0824"/>
<dbReference type="EMBL" id="JGZD01000008">
    <property type="protein sequence ID" value="KFI73100.1"/>
    <property type="molecule type" value="Genomic_DNA"/>
</dbReference>
<dbReference type="InterPro" id="IPR029044">
    <property type="entry name" value="Nucleotide-diphossugar_trans"/>
</dbReference>
<protein>
    <submittedName>
        <fullName evidence="2">Glycosyltransferase, group 2 family protein</fullName>
    </submittedName>
</protein>
<comment type="caution">
    <text evidence="2">The sequence shown here is derived from an EMBL/GenBank/DDBJ whole genome shotgun (WGS) entry which is preliminary data.</text>
</comment>
<gene>
    <name evidence="2" type="ORF">BMIN_0824</name>
</gene>
<feature type="compositionally biased region" description="Low complexity" evidence="1">
    <location>
        <begin position="173"/>
        <end position="195"/>
    </location>
</feature>
<dbReference type="Proteomes" id="UP000029014">
    <property type="component" value="Unassembled WGS sequence"/>
</dbReference>
<sequence length="195" mass="21412">MVEDDASRAPLDFLSHNCCPATCLVRVRSFADSGGYDEAMRSGFEDWDFFLSLLSTRVDAHIAIAPEELIIYRTATTSSNITSMSHRIDLMRHIIGRHHDLYVEHLEAALTGIEAISLSRLTLWETLMRGEHNPSNDFLRHPSCGDGGMATAVRLSTRSMTPLTTRPGTLPSTATPTEIPAPETTPTTTTTTAHS</sequence>
<proteinExistence type="predicted"/>
<evidence type="ECO:0000256" key="1">
    <source>
        <dbReference type="SAM" id="MobiDB-lite"/>
    </source>
</evidence>
<dbReference type="GO" id="GO:0016740">
    <property type="term" value="F:transferase activity"/>
    <property type="evidence" value="ECO:0007669"/>
    <property type="project" value="UniProtKB-KW"/>
</dbReference>
<feature type="region of interest" description="Disordered" evidence="1">
    <location>
        <begin position="158"/>
        <end position="195"/>
    </location>
</feature>
<dbReference type="AlphaFoldDB" id="A0A087BQ00"/>
<dbReference type="Gene3D" id="3.90.550.10">
    <property type="entry name" value="Spore Coat Polysaccharide Biosynthesis Protein SpsA, Chain A"/>
    <property type="match status" value="1"/>
</dbReference>
<dbReference type="eggNOG" id="COG1215">
    <property type="taxonomic scope" value="Bacteria"/>
</dbReference>
<keyword evidence="3" id="KW-1185">Reference proteome</keyword>
<evidence type="ECO:0000313" key="2">
    <source>
        <dbReference type="EMBL" id="KFI73100.1"/>
    </source>
</evidence>
<keyword evidence="2" id="KW-0808">Transferase</keyword>
<reference evidence="2 3" key="1">
    <citation type="submission" date="2014-03" db="EMBL/GenBank/DDBJ databases">
        <title>Genomics of Bifidobacteria.</title>
        <authorList>
            <person name="Ventura M."/>
            <person name="Milani C."/>
            <person name="Lugli G.A."/>
        </authorList>
    </citation>
    <scope>NUCLEOTIDE SEQUENCE [LARGE SCALE GENOMIC DNA]</scope>
    <source>
        <strain evidence="2 3">LMG 11592</strain>
    </source>
</reference>
<evidence type="ECO:0000313" key="3">
    <source>
        <dbReference type="Proteomes" id="UP000029014"/>
    </source>
</evidence>
<feature type="compositionally biased region" description="Polar residues" evidence="1">
    <location>
        <begin position="158"/>
        <end position="172"/>
    </location>
</feature>
<organism evidence="2 3">
    <name type="scientific">Bifidobacterium minimum</name>
    <dbReference type="NCBI Taxonomy" id="1693"/>
    <lineage>
        <taxon>Bacteria</taxon>
        <taxon>Bacillati</taxon>
        <taxon>Actinomycetota</taxon>
        <taxon>Actinomycetes</taxon>
        <taxon>Bifidobacteriales</taxon>
        <taxon>Bifidobacteriaceae</taxon>
        <taxon>Bifidobacterium</taxon>
    </lineage>
</organism>
<accession>A0A087BQ00</accession>
<dbReference type="RefSeq" id="WP_022861075.1">
    <property type="nucleotide sequence ID" value="NZ_JGZD01000008.1"/>
</dbReference>
<name>A0A087BQ00_9BIFI</name>
<dbReference type="SUPFAM" id="SSF53448">
    <property type="entry name" value="Nucleotide-diphospho-sugar transferases"/>
    <property type="match status" value="1"/>
</dbReference>